<dbReference type="Pfam" id="PF00082">
    <property type="entry name" value="Peptidase_S8"/>
    <property type="match status" value="1"/>
</dbReference>
<dbReference type="InterPro" id="IPR046450">
    <property type="entry name" value="PA_dom_sf"/>
</dbReference>
<feature type="domain" description="Peptidase S8/S53" evidence="7">
    <location>
        <begin position="101"/>
        <end position="460"/>
    </location>
</feature>
<dbReference type="SUPFAM" id="SSF52743">
    <property type="entry name" value="Subtilisin-like"/>
    <property type="match status" value="1"/>
</dbReference>
<comment type="caution">
    <text evidence="6">Lacks conserved residue(s) required for the propagation of feature annotation.</text>
</comment>
<keyword evidence="3" id="KW-0645">Protease</keyword>
<evidence type="ECO:0000256" key="2">
    <source>
        <dbReference type="ARBA" id="ARBA00022512"/>
    </source>
</evidence>
<dbReference type="InterPro" id="IPR050131">
    <property type="entry name" value="Peptidase_S8_subtilisin-like"/>
</dbReference>
<comment type="caution">
    <text evidence="9">The sequence shown here is derived from an EMBL/GenBank/DDBJ whole genome shotgun (WGS) entry which is preliminary data.</text>
</comment>
<evidence type="ECO:0000313" key="10">
    <source>
        <dbReference type="Proteomes" id="UP000886653"/>
    </source>
</evidence>
<dbReference type="PROSITE" id="PS51892">
    <property type="entry name" value="SUBTILASE"/>
    <property type="match status" value="1"/>
</dbReference>
<dbReference type="OrthoDB" id="206201at2759"/>
<feature type="non-terminal residue" evidence="9">
    <location>
        <position position="1"/>
    </location>
</feature>
<dbReference type="PANTHER" id="PTHR43806">
    <property type="entry name" value="PEPTIDASE S8"/>
    <property type="match status" value="1"/>
</dbReference>
<keyword evidence="2" id="KW-0134">Cell wall</keyword>
<evidence type="ECO:0000256" key="3">
    <source>
        <dbReference type="ARBA" id="ARBA00022670"/>
    </source>
</evidence>
<gene>
    <name evidence="9" type="ORF">CROQUDRAFT_36420</name>
</gene>
<organism evidence="9 10">
    <name type="scientific">Cronartium quercuum f. sp. fusiforme G11</name>
    <dbReference type="NCBI Taxonomy" id="708437"/>
    <lineage>
        <taxon>Eukaryota</taxon>
        <taxon>Fungi</taxon>
        <taxon>Dikarya</taxon>
        <taxon>Basidiomycota</taxon>
        <taxon>Pucciniomycotina</taxon>
        <taxon>Pucciniomycetes</taxon>
        <taxon>Pucciniales</taxon>
        <taxon>Coleosporiaceae</taxon>
        <taxon>Cronartium</taxon>
    </lineage>
</organism>
<feature type="domain" description="PA" evidence="8">
    <location>
        <begin position="359"/>
        <end position="411"/>
    </location>
</feature>
<reference evidence="9" key="1">
    <citation type="submission" date="2013-11" db="EMBL/GenBank/DDBJ databases">
        <title>Genome sequence of the fusiform rust pathogen reveals effectors for host alternation and coevolution with pine.</title>
        <authorList>
            <consortium name="DOE Joint Genome Institute"/>
            <person name="Smith K."/>
            <person name="Pendleton A."/>
            <person name="Kubisiak T."/>
            <person name="Anderson C."/>
            <person name="Salamov A."/>
            <person name="Aerts A."/>
            <person name="Riley R."/>
            <person name="Clum A."/>
            <person name="Lindquist E."/>
            <person name="Ence D."/>
            <person name="Campbell M."/>
            <person name="Kronenberg Z."/>
            <person name="Feau N."/>
            <person name="Dhillon B."/>
            <person name="Hamelin R."/>
            <person name="Burleigh J."/>
            <person name="Smith J."/>
            <person name="Yandell M."/>
            <person name="Nelson C."/>
            <person name="Grigoriev I."/>
            <person name="Davis J."/>
        </authorList>
    </citation>
    <scope>NUCLEOTIDE SEQUENCE</scope>
    <source>
        <strain evidence="9">G11</strain>
    </source>
</reference>
<name>A0A9P6THE3_9BASI</name>
<evidence type="ECO:0000256" key="4">
    <source>
        <dbReference type="ARBA" id="ARBA00022801"/>
    </source>
</evidence>
<comment type="similarity">
    <text evidence="1 6">Belongs to the peptidase S8 family.</text>
</comment>
<keyword evidence="2" id="KW-0964">Secreted</keyword>
<keyword evidence="10" id="KW-1185">Reference proteome</keyword>
<proteinExistence type="inferred from homology"/>
<dbReference type="GO" id="GO:0006508">
    <property type="term" value="P:proteolysis"/>
    <property type="evidence" value="ECO:0007669"/>
    <property type="project" value="UniProtKB-KW"/>
</dbReference>
<keyword evidence="4" id="KW-0378">Hydrolase</keyword>
<dbReference type="PANTHER" id="PTHR43806:SF66">
    <property type="entry name" value="SERIN ENDOPEPTIDASE"/>
    <property type="match status" value="1"/>
</dbReference>
<evidence type="ECO:0008006" key="11">
    <source>
        <dbReference type="Google" id="ProtNLM"/>
    </source>
</evidence>
<evidence type="ECO:0000256" key="1">
    <source>
        <dbReference type="ARBA" id="ARBA00011073"/>
    </source>
</evidence>
<evidence type="ECO:0000259" key="8">
    <source>
        <dbReference type="Pfam" id="PF02225"/>
    </source>
</evidence>
<accession>A0A9P6THE3</accession>
<dbReference type="Gene3D" id="3.50.30.30">
    <property type="match status" value="1"/>
</dbReference>
<sequence>SLQAFEAYLKEEGIAYKVLQDILKSDTKVFYGLSLELINLADFSKLKNSAHVQGLSPVIKLRQAVPFKHKVSSAPSSSPLSDYSPHIQTNITQLHKMGIFGKGIKIAVIDRAVDCTHPAFGDGFGPGFKLGYGLDYVGDKYDGHNEPKPGPIPCNSCSVSSFLLKYFEVERASFHRKIKQNKKIILKKKDHATHITGIIAGGSASKVGVRFDAAPNATLGIYRMYGCGGVRSEDIMMAEILRAHRDGSDVISISTGYPGGWSEGSPLLDMVNKLVKLKGATIVYSAGNWGDEGLFYPESLASARSVISVGSVDSMGAAVSHLVTSTGQELIYYYECSWNDFNASYPIYITSNSTQVMDHACNPLSSTIPNLKDYVVLIRRGTCWIRTKAKNAQAKGANKILVYMGSGSDLEDVEKDGNFLYGQSRKDPNGFTIRCPPMKPFSVSFPGGEVNSWSEYGPSLDFTSPQPMLCGVGGNILCKFTICVPSIMFLPFSWRKRFCIATILVRLGSYTLRHITVCKSSANLSIQSSTGLIYYFSPVKSHGPTRWWTSKCIMSLLTFALSLNDTSNFNATQTFGISNSGNKSIKYTFSHLPSATVYTYSASDQYSRPMAAVVH</sequence>
<protein>
    <recommendedName>
        <fullName evidence="11">Peptidase S8/S53 domain-containing protein</fullName>
    </recommendedName>
</protein>
<dbReference type="EMBL" id="MU167211">
    <property type="protein sequence ID" value="KAG0151675.1"/>
    <property type="molecule type" value="Genomic_DNA"/>
</dbReference>
<dbReference type="InterPro" id="IPR000209">
    <property type="entry name" value="Peptidase_S8/S53_dom"/>
</dbReference>
<dbReference type="GO" id="GO:0005615">
    <property type="term" value="C:extracellular space"/>
    <property type="evidence" value="ECO:0007669"/>
    <property type="project" value="TreeGrafter"/>
</dbReference>
<keyword evidence="5" id="KW-0720">Serine protease</keyword>
<evidence type="ECO:0000259" key="7">
    <source>
        <dbReference type="Pfam" id="PF00082"/>
    </source>
</evidence>
<dbReference type="InterPro" id="IPR003137">
    <property type="entry name" value="PA_domain"/>
</dbReference>
<dbReference type="SUPFAM" id="SSF52025">
    <property type="entry name" value="PA domain"/>
    <property type="match status" value="1"/>
</dbReference>
<dbReference type="InterPro" id="IPR015500">
    <property type="entry name" value="Peptidase_S8_subtilisin-rel"/>
</dbReference>
<dbReference type="PRINTS" id="PR00723">
    <property type="entry name" value="SUBTILISIN"/>
</dbReference>
<dbReference type="GO" id="GO:0004252">
    <property type="term" value="F:serine-type endopeptidase activity"/>
    <property type="evidence" value="ECO:0007669"/>
    <property type="project" value="InterPro"/>
</dbReference>
<dbReference type="InterPro" id="IPR036852">
    <property type="entry name" value="Peptidase_S8/S53_dom_sf"/>
</dbReference>
<dbReference type="Gene3D" id="3.40.50.200">
    <property type="entry name" value="Peptidase S8/S53 domain"/>
    <property type="match status" value="1"/>
</dbReference>
<dbReference type="Proteomes" id="UP000886653">
    <property type="component" value="Unassembled WGS sequence"/>
</dbReference>
<evidence type="ECO:0000313" key="9">
    <source>
        <dbReference type="EMBL" id="KAG0151675.1"/>
    </source>
</evidence>
<dbReference type="Pfam" id="PF02225">
    <property type="entry name" value="PA"/>
    <property type="match status" value="1"/>
</dbReference>
<dbReference type="AlphaFoldDB" id="A0A9P6THE3"/>
<evidence type="ECO:0000256" key="6">
    <source>
        <dbReference type="PROSITE-ProRule" id="PRU01240"/>
    </source>
</evidence>
<evidence type="ECO:0000256" key="5">
    <source>
        <dbReference type="ARBA" id="ARBA00022825"/>
    </source>
</evidence>